<protein>
    <submittedName>
        <fullName evidence="1">Uncharacterized protein</fullName>
    </submittedName>
</protein>
<proteinExistence type="predicted"/>
<organism evidence="1 2">
    <name type="scientific">Aspergillus brunneoviolaceus CBS 621.78</name>
    <dbReference type="NCBI Taxonomy" id="1450534"/>
    <lineage>
        <taxon>Eukaryota</taxon>
        <taxon>Fungi</taxon>
        <taxon>Dikarya</taxon>
        <taxon>Ascomycota</taxon>
        <taxon>Pezizomycotina</taxon>
        <taxon>Eurotiomycetes</taxon>
        <taxon>Eurotiomycetidae</taxon>
        <taxon>Eurotiales</taxon>
        <taxon>Aspergillaceae</taxon>
        <taxon>Aspergillus</taxon>
        <taxon>Aspergillus subgen. Circumdati</taxon>
    </lineage>
</organism>
<sequence>MPQGAVSAVNLTCSLEAVCVGLHAFLSGLCSLSNPSIIFHQFASSRVRAVLRPQIFNGRNNSHHTIGSYVTPHPHYAAPGKV</sequence>
<accession>A0ACD1GBE6</accession>
<reference evidence="1" key="1">
    <citation type="submission" date="2018-02" db="EMBL/GenBank/DDBJ databases">
        <title>The genomes of Aspergillus section Nigri reveals drivers in fungal speciation.</title>
        <authorList>
            <consortium name="DOE Joint Genome Institute"/>
            <person name="Vesth T.C."/>
            <person name="Nybo J."/>
            <person name="Theobald S."/>
            <person name="Brandl J."/>
            <person name="Frisvad J.C."/>
            <person name="Nielsen K.F."/>
            <person name="Lyhne E.K."/>
            <person name="Kogle M.E."/>
            <person name="Kuo A."/>
            <person name="Riley R."/>
            <person name="Clum A."/>
            <person name="Nolan M."/>
            <person name="Lipzen A."/>
            <person name="Salamov A."/>
            <person name="Henrissat B."/>
            <person name="Wiebenga A."/>
            <person name="De vries R.P."/>
            <person name="Grigoriev I.V."/>
            <person name="Mortensen U.H."/>
            <person name="Andersen M.R."/>
            <person name="Baker S.E."/>
        </authorList>
    </citation>
    <scope>NUCLEOTIDE SEQUENCE</scope>
    <source>
        <strain evidence="1">CBS 621.78</strain>
    </source>
</reference>
<evidence type="ECO:0000313" key="1">
    <source>
        <dbReference type="EMBL" id="RAH46583.1"/>
    </source>
</evidence>
<name>A0ACD1GBE6_9EURO</name>
<keyword evidence="2" id="KW-1185">Reference proteome</keyword>
<dbReference type="Proteomes" id="UP000249057">
    <property type="component" value="Unassembled WGS sequence"/>
</dbReference>
<dbReference type="EMBL" id="KZ825336">
    <property type="protein sequence ID" value="RAH46583.1"/>
    <property type="molecule type" value="Genomic_DNA"/>
</dbReference>
<evidence type="ECO:0000313" key="2">
    <source>
        <dbReference type="Proteomes" id="UP000249057"/>
    </source>
</evidence>
<gene>
    <name evidence="1" type="ORF">BO95DRAFT_442101</name>
</gene>